<comment type="similarity">
    <text evidence="1 10">Belongs to the aldehyde dehydrogenase family.</text>
</comment>
<dbReference type="SUPFAM" id="SSF53720">
    <property type="entry name" value="ALDH-like"/>
    <property type="match status" value="1"/>
</dbReference>
<dbReference type="Gene3D" id="3.40.309.10">
    <property type="entry name" value="Aldehyde Dehydrogenase, Chain A, domain 2"/>
    <property type="match status" value="1"/>
</dbReference>
<evidence type="ECO:0000256" key="5">
    <source>
        <dbReference type="ARBA" id="ARBA00035632"/>
    </source>
</evidence>
<comment type="catalytic activity">
    <reaction evidence="6">
        <text>salicylaldehyde + NAD(+) + H2O = salicylate + NADH + 2 H(+)</text>
        <dbReference type="Rhea" id="RHEA:18537"/>
        <dbReference type="ChEBI" id="CHEBI:15377"/>
        <dbReference type="ChEBI" id="CHEBI:15378"/>
        <dbReference type="ChEBI" id="CHEBI:16008"/>
        <dbReference type="ChEBI" id="CHEBI:30762"/>
        <dbReference type="ChEBI" id="CHEBI:57540"/>
        <dbReference type="ChEBI" id="CHEBI:57945"/>
        <dbReference type="EC" id="1.2.1.65"/>
    </reaction>
</comment>
<dbReference type="PROSITE" id="PS00687">
    <property type="entry name" value="ALDEHYDE_DEHYDR_GLU"/>
    <property type="match status" value="1"/>
</dbReference>
<comment type="pathway">
    <text evidence="5">Aromatic compound metabolism; naphthalene degradation.</text>
</comment>
<dbReference type="EC" id="1.2.1.65" evidence="7"/>
<proteinExistence type="inferred from homology"/>
<dbReference type="EMBL" id="BBML01000008">
    <property type="protein sequence ID" value="GAK97953.1"/>
    <property type="molecule type" value="Genomic_DNA"/>
</dbReference>
<dbReference type="InterPro" id="IPR016163">
    <property type="entry name" value="Ald_DH_C"/>
</dbReference>
<dbReference type="InterPro" id="IPR029510">
    <property type="entry name" value="Ald_DH_CS_GLU"/>
</dbReference>
<evidence type="ECO:0000256" key="4">
    <source>
        <dbReference type="ARBA" id="ARBA00023027"/>
    </source>
</evidence>
<name>A0A090Q897_9FLAO</name>
<accession>A0A090Q897</accession>
<feature type="domain" description="Aldehyde dehydrogenase" evidence="11">
    <location>
        <begin position="16"/>
        <end position="474"/>
    </location>
</feature>
<keyword evidence="13" id="KW-1185">Reference proteome</keyword>
<dbReference type="STRING" id="319236.BST91_01100"/>
<dbReference type="PANTHER" id="PTHR42986">
    <property type="entry name" value="BENZALDEHYDE DEHYDROGENASE YFMT"/>
    <property type="match status" value="1"/>
</dbReference>
<keyword evidence="2" id="KW-0058">Aromatic hydrocarbons catabolism</keyword>
<evidence type="ECO:0000256" key="7">
    <source>
        <dbReference type="ARBA" id="ARBA00066992"/>
    </source>
</evidence>
<evidence type="ECO:0000256" key="3">
    <source>
        <dbReference type="ARBA" id="ARBA00023002"/>
    </source>
</evidence>
<sequence length="487" mass="53277">MAILEGVDKQYINGQWTEGSCETIIEDKNPFNQEKLLSIKGASQEDVDKAYKTAEKAAESWGKELPQKRAEIVNNFHDAIVDNKEELIEWLIKEAGSSRVKAEAEIQISLGIIKEAASFPSRMHGYITNSRVPHKENRVYRRPLGVMGIISPWNFPLNLSIRSVVTAIALGNTVVLKPASQTPITGALAIAKLFEIAGLPKGVCNAVVGKGSDIGDYFVEHEIPKLISFTGSTPVGRNIGKLAGQKLKRMALELGGNNVFVAMEDADVDQAVKAALYGKFMHQGQICMSINRIVVHESIADEFVEKFVEGTKKLKVGNPQDKEVTIGPLIDSKQVERINEDLQKSIDAGAKVVFEGKSDGALMHPTVLDHVTDDMPIAANEIFGPVAPIIRFKSNDEALTIANSQDFGLSGAVHTKDVEKGLQFASKVITGMIHINDQTVNDESNVPFGGEKGSGIGRFNGDFIIEEFTRVQWISVQHEPRDYTPFA</sequence>
<evidence type="ECO:0000256" key="10">
    <source>
        <dbReference type="RuleBase" id="RU003345"/>
    </source>
</evidence>
<evidence type="ECO:0000256" key="2">
    <source>
        <dbReference type="ARBA" id="ARBA00022797"/>
    </source>
</evidence>
<evidence type="ECO:0000256" key="1">
    <source>
        <dbReference type="ARBA" id="ARBA00009986"/>
    </source>
</evidence>
<evidence type="ECO:0000313" key="13">
    <source>
        <dbReference type="Proteomes" id="UP000029221"/>
    </source>
</evidence>
<evidence type="ECO:0000259" key="11">
    <source>
        <dbReference type="Pfam" id="PF00171"/>
    </source>
</evidence>
<dbReference type="FunFam" id="3.40.605.10:FF:000007">
    <property type="entry name" value="NAD/NADP-dependent betaine aldehyde dehydrogenase"/>
    <property type="match status" value="1"/>
</dbReference>
<dbReference type="InterPro" id="IPR015590">
    <property type="entry name" value="Aldehyde_DH_dom"/>
</dbReference>
<evidence type="ECO:0000256" key="8">
    <source>
        <dbReference type="ARBA" id="ARBA00070319"/>
    </source>
</evidence>
<evidence type="ECO:0000256" key="6">
    <source>
        <dbReference type="ARBA" id="ARBA00050596"/>
    </source>
</evidence>
<dbReference type="GO" id="GO:0018485">
    <property type="term" value="F:salicylaldehyde dehydrogenase (NAD+) activity"/>
    <property type="evidence" value="ECO:0007669"/>
    <property type="project" value="UniProtKB-EC"/>
</dbReference>
<dbReference type="Pfam" id="PF00171">
    <property type="entry name" value="Aldedh"/>
    <property type="match status" value="1"/>
</dbReference>
<comment type="caution">
    <text evidence="12">The sequence shown here is derived from an EMBL/GenBank/DDBJ whole genome shotgun (WGS) entry which is preliminary data.</text>
</comment>
<evidence type="ECO:0000313" key="12">
    <source>
        <dbReference type="EMBL" id="GAK97953.1"/>
    </source>
</evidence>
<evidence type="ECO:0000256" key="9">
    <source>
        <dbReference type="PROSITE-ProRule" id="PRU10007"/>
    </source>
</evidence>
<feature type="active site" evidence="9">
    <location>
        <position position="253"/>
    </location>
</feature>
<organism evidence="12 13">
    <name type="scientific">Nonlabens tegetincola</name>
    <dbReference type="NCBI Taxonomy" id="323273"/>
    <lineage>
        <taxon>Bacteria</taxon>
        <taxon>Pseudomonadati</taxon>
        <taxon>Bacteroidota</taxon>
        <taxon>Flavobacteriia</taxon>
        <taxon>Flavobacteriales</taxon>
        <taxon>Flavobacteriaceae</taxon>
        <taxon>Nonlabens</taxon>
    </lineage>
</organism>
<keyword evidence="3 10" id="KW-0560">Oxidoreductase</keyword>
<dbReference type="Proteomes" id="UP000029221">
    <property type="component" value="Unassembled WGS sequence"/>
</dbReference>
<dbReference type="AlphaFoldDB" id="A0A090Q897"/>
<reference evidence="12" key="1">
    <citation type="journal article" date="2014" name="Genome Announc.">
        <title>Draft Genome Sequences of Marine Flavobacterium Nonlabens Strains NR17, NR24, NR27, NR32, NR33, and Ara13.</title>
        <authorList>
            <person name="Nakanishi M."/>
            <person name="Meirelles P."/>
            <person name="Suzuki R."/>
            <person name="Takatani N."/>
            <person name="Mino S."/>
            <person name="Suda W."/>
            <person name="Oshima K."/>
            <person name="Hattori M."/>
            <person name="Ohkuma M."/>
            <person name="Hosokawa M."/>
            <person name="Miyashita K."/>
            <person name="Thompson F.L."/>
            <person name="Niwa A."/>
            <person name="Sawabe T."/>
            <person name="Sawabe T."/>
        </authorList>
    </citation>
    <scope>NUCLEOTIDE SEQUENCE [LARGE SCALE GENOMIC DNA]</scope>
    <source>
        <strain evidence="12">JCM 19294</strain>
    </source>
</reference>
<dbReference type="InterPro" id="IPR016161">
    <property type="entry name" value="Ald_DH/histidinol_DH"/>
</dbReference>
<dbReference type="RefSeq" id="WP_042279874.1">
    <property type="nucleotide sequence ID" value="NZ_BBML01000008.1"/>
</dbReference>
<protein>
    <recommendedName>
        <fullName evidence="8">Salicylaldehyde dehydrogenase</fullName>
        <ecNumber evidence="7">1.2.1.65</ecNumber>
    </recommendedName>
</protein>
<gene>
    <name evidence="12" type="ORF">JCM19294_1575</name>
</gene>
<dbReference type="FunFam" id="3.40.309.10:FF:000010">
    <property type="entry name" value="Gamma-aminobutyraldehyde dehydrogenase"/>
    <property type="match status" value="1"/>
</dbReference>
<dbReference type="eggNOG" id="COG1012">
    <property type="taxonomic scope" value="Bacteria"/>
</dbReference>
<dbReference type="PANTHER" id="PTHR42986:SF1">
    <property type="entry name" value="BENZALDEHYDE DEHYDROGENASE YFMT"/>
    <property type="match status" value="1"/>
</dbReference>
<keyword evidence="4" id="KW-0520">NAD</keyword>
<dbReference type="InterPro" id="IPR016162">
    <property type="entry name" value="Ald_DH_N"/>
</dbReference>
<dbReference type="Gene3D" id="3.40.605.10">
    <property type="entry name" value="Aldehyde Dehydrogenase, Chain A, domain 1"/>
    <property type="match status" value="1"/>
</dbReference>